<sequence>MKKVFLLIFLVVLVSSCNSHNSQNLPKEKNLIIQKMDPVNVDKIHFSDGPTLKVITEKEDINKIIKVLNSLNINKLFPDQEKRKGYNYFIYIFLKAPEKKEISIAFTEVWISYNDTKYYSSKDTIKIIENLFDSL</sequence>
<dbReference type="PROSITE" id="PS51257">
    <property type="entry name" value="PROKAR_LIPOPROTEIN"/>
    <property type="match status" value="1"/>
</dbReference>
<gene>
    <name evidence="3" type="ORF">SAMN02745912_02806</name>
</gene>
<name>A0A1M6R1U3_PARC5</name>
<reference evidence="3 4" key="1">
    <citation type="submission" date="2016-11" db="EMBL/GenBank/DDBJ databases">
        <authorList>
            <person name="Jaros S."/>
            <person name="Januszkiewicz K."/>
            <person name="Wedrychowicz H."/>
        </authorList>
    </citation>
    <scope>NUCLEOTIDE SEQUENCE [LARGE SCALE GENOMIC DNA]</scope>
    <source>
        <strain evidence="3 4">DSM 15212</strain>
    </source>
</reference>
<evidence type="ECO:0000313" key="4">
    <source>
        <dbReference type="Proteomes" id="UP000184465"/>
    </source>
</evidence>
<keyword evidence="1 2" id="KW-0732">Signal</keyword>
<evidence type="ECO:0008006" key="5">
    <source>
        <dbReference type="Google" id="ProtNLM"/>
    </source>
</evidence>
<feature type="chain" id="PRO_5012161014" description="Lipoprotein" evidence="2">
    <location>
        <begin position="22"/>
        <end position="135"/>
    </location>
</feature>
<evidence type="ECO:0000256" key="2">
    <source>
        <dbReference type="SAM" id="SignalP"/>
    </source>
</evidence>
<dbReference type="RefSeq" id="WP_073151321.1">
    <property type="nucleotide sequence ID" value="NZ_FRAG01000041.1"/>
</dbReference>
<dbReference type="InterPro" id="IPR012640">
    <property type="entry name" value="Membr_lipoprot_lipid_attach_CS"/>
</dbReference>
<dbReference type="Pfam" id="PF08139">
    <property type="entry name" value="LPAM_1"/>
    <property type="match status" value="1"/>
</dbReference>
<dbReference type="EMBL" id="FRAG01000041">
    <property type="protein sequence ID" value="SHK26412.1"/>
    <property type="molecule type" value="Genomic_DNA"/>
</dbReference>
<keyword evidence="4" id="KW-1185">Reference proteome</keyword>
<proteinExistence type="predicted"/>
<organism evidence="3 4">
    <name type="scientific">Paramaledivibacter caminithermalis (strain DSM 15212 / CIP 107654 / DViRD3)</name>
    <name type="common">Clostridium caminithermale</name>
    <dbReference type="NCBI Taxonomy" id="1121301"/>
    <lineage>
        <taxon>Bacteria</taxon>
        <taxon>Bacillati</taxon>
        <taxon>Bacillota</taxon>
        <taxon>Clostridia</taxon>
        <taxon>Peptostreptococcales</taxon>
        <taxon>Caminicellaceae</taxon>
        <taxon>Paramaledivibacter</taxon>
    </lineage>
</organism>
<accession>A0A1M6R1U3</accession>
<evidence type="ECO:0000313" key="3">
    <source>
        <dbReference type="EMBL" id="SHK26412.1"/>
    </source>
</evidence>
<dbReference type="Proteomes" id="UP000184465">
    <property type="component" value="Unassembled WGS sequence"/>
</dbReference>
<dbReference type="AlphaFoldDB" id="A0A1M6R1U3"/>
<evidence type="ECO:0000256" key="1">
    <source>
        <dbReference type="ARBA" id="ARBA00022729"/>
    </source>
</evidence>
<feature type="signal peptide" evidence="2">
    <location>
        <begin position="1"/>
        <end position="21"/>
    </location>
</feature>
<protein>
    <recommendedName>
        <fullName evidence="5">Lipoprotein</fullName>
    </recommendedName>
</protein>